<evidence type="ECO:0000256" key="4">
    <source>
        <dbReference type="ARBA" id="ARBA00022692"/>
    </source>
</evidence>
<protein>
    <submittedName>
        <fullName evidence="10">Transporter</fullName>
    </submittedName>
</protein>
<evidence type="ECO:0000256" key="2">
    <source>
        <dbReference type="ARBA" id="ARBA00007015"/>
    </source>
</evidence>
<evidence type="ECO:0000313" key="10">
    <source>
        <dbReference type="EMBL" id="GAA0139464.1"/>
    </source>
</evidence>
<sequence>MQQLVNYTKSYSRMGEEDELPIITHSTQENAPKKRLHSFILGPFYWFKMLAMELHWSFVFGVVVIYGISQGFGGGFAKVSTEYYLKDEQKVQPSEAQIYSGIISIPWIVKPLWGLLTDVVPVLGYHRRPYFILAGAIGVLSMLSLALHPQLHIVYALLLLTAGSAGVAIADVTVDACVAQNSGTHPSLAADMQSLCALSSSIGGLVGFSLSGIFVHLIGPKGVLGLLSIPAVLVLSVGILIKESRPSNSNYLKVNENFALAAKSMWKTLKSPSVWRPCLYMYLSFALSLDIFEGMFYWVTDAKDGPAFSKESMGFIFAIGSVGSLLGAILFQYGLKDYQFRDLLFWAQLLFVLSGMLDLVLVLRINLRFGLPDYLCVVIDAIVSSMIGRLKWMPLLVLSSKLCPHGIEGTFFALLMAIDNAGLLTSSWGGGVLLHVLKVTRTQFDNLWLAILIRNIIRITPLCLLFLVPRGDSSSSLILPDDDEASLGSKEEGHTRTIPTSENVELVALVSNNSSSDDARHS</sequence>
<dbReference type="EMBL" id="BAABME010000091">
    <property type="protein sequence ID" value="GAA0139464.1"/>
    <property type="molecule type" value="Genomic_DNA"/>
</dbReference>
<keyword evidence="3" id="KW-0813">Transport</keyword>
<comment type="similarity">
    <text evidence="2">Belongs to the major facilitator superfamily. Folate-biopterin transporter (TC 2.A.71) family.</text>
</comment>
<evidence type="ECO:0000256" key="6">
    <source>
        <dbReference type="ARBA" id="ARBA00023136"/>
    </source>
</evidence>
<feature type="transmembrane region" description="Helical" evidence="9">
    <location>
        <begin position="447"/>
        <end position="468"/>
    </location>
</feature>
<feature type="transmembrane region" description="Helical" evidence="9">
    <location>
        <begin position="223"/>
        <end position="241"/>
    </location>
</feature>
<dbReference type="AlphaFoldDB" id="A0AAV3NJE1"/>
<dbReference type="InterPro" id="IPR039309">
    <property type="entry name" value="BT1"/>
</dbReference>
<keyword evidence="5 9" id="KW-1133">Transmembrane helix</keyword>
<feature type="transmembrane region" description="Helical" evidence="9">
    <location>
        <begin position="411"/>
        <end position="435"/>
    </location>
</feature>
<dbReference type="GO" id="GO:0016020">
    <property type="term" value="C:membrane"/>
    <property type="evidence" value="ECO:0007669"/>
    <property type="project" value="UniProtKB-SubCell"/>
</dbReference>
<dbReference type="Pfam" id="PF03092">
    <property type="entry name" value="BT1"/>
    <property type="match status" value="1"/>
</dbReference>
<evidence type="ECO:0000256" key="5">
    <source>
        <dbReference type="ARBA" id="ARBA00022989"/>
    </source>
</evidence>
<comment type="caution">
    <text evidence="10">The sequence shown here is derived from an EMBL/GenBank/DDBJ whole genome shotgun (WGS) entry which is preliminary data.</text>
</comment>
<organism evidence="10 11">
    <name type="scientific">Lithospermum erythrorhizon</name>
    <name type="common">Purple gromwell</name>
    <name type="synonym">Lithospermum officinale var. erythrorhizon</name>
    <dbReference type="NCBI Taxonomy" id="34254"/>
    <lineage>
        <taxon>Eukaryota</taxon>
        <taxon>Viridiplantae</taxon>
        <taxon>Streptophyta</taxon>
        <taxon>Embryophyta</taxon>
        <taxon>Tracheophyta</taxon>
        <taxon>Spermatophyta</taxon>
        <taxon>Magnoliopsida</taxon>
        <taxon>eudicotyledons</taxon>
        <taxon>Gunneridae</taxon>
        <taxon>Pentapetalae</taxon>
        <taxon>asterids</taxon>
        <taxon>lamiids</taxon>
        <taxon>Boraginales</taxon>
        <taxon>Boraginaceae</taxon>
        <taxon>Boraginoideae</taxon>
        <taxon>Lithospermeae</taxon>
        <taxon>Lithospermum</taxon>
    </lineage>
</organism>
<feature type="region of interest" description="Disordered" evidence="8">
    <location>
        <begin position="479"/>
        <end position="500"/>
    </location>
</feature>
<evidence type="ECO:0000256" key="7">
    <source>
        <dbReference type="ARBA" id="ARBA00044504"/>
    </source>
</evidence>
<comment type="subcellular location">
    <subcellularLocation>
        <location evidence="1">Membrane</location>
        <topology evidence="1">Multi-pass membrane protein</topology>
    </subcellularLocation>
</comment>
<dbReference type="CDD" id="cd17484">
    <property type="entry name" value="MFS_FBT"/>
    <property type="match status" value="1"/>
</dbReference>
<dbReference type="Gene3D" id="1.20.1250.20">
    <property type="entry name" value="MFS general substrate transporter like domains"/>
    <property type="match status" value="1"/>
</dbReference>
<feature type="transmembrane region" description="Helical" evidence="9">
    <location>
        <begin position="343"/>
        <end position="365"/>
    </location>
</feature>
<feature type="transmembrane region" description="Helical" evidence="9">
    <location>
        <begin position="128"/>
        <end position="147"/>
    </location>
</feature>
<feature type="transmembrane region" description="Helical" evidence="9">
    <location>
        <begin position="312"/>
        <end position="331"/>
    </location>
</feature>
<evidence type="ECO:0000256" key="8">
    <source>
        <dbReference type="SAM" id="MobiDB-lite"/>
    </source>
</evidence>
<accession>A0AAV3NJE1</accession>
<dbReference type="Proteomes" id="UP001454036">
    <property type="component" value="Unassembled WGS sequence"/>
</dbReference>
<comment type="similarity">
    <text evidence="7">Belongs to the major facilitator superfamily. Phosphate:H(+) symporter (TC 2.A.1.9) family.</text>
</comment>
<feature type="transmembrane region" description="Helical" evidence="9">
    <location>
        <begin position="96"/>
        <end position="116"/>
    </location>
</feature>
<dbReference type="SUPFAM" id="SSF103473">
    <property type="entry name" value="MFS general substrate transporter"/>
    <property type="match status" value="1"/>
</dbReference>
<dbReference type="PANTHER" id="PTHR31585:SF6">
    <property type="entry name" value="FOLATE-BIOPTERIN TRANSPORTER 2-RELATED"/>
    <property type="match status" value="1"/>
</dbReference>
<evidence type="ECO:0000256" key="3">
    <source>
        <dbReference type="ARBA" id="ARBA00022448"/>
    </source>
</evidence>
<evidence type="ECO:0000313" key="11">
    <source>
        <dbReference type="Proteomes" id="UP001454036"/>
    </source>
</evidence>
<feature type="transmembrane region" description="Helical" evidence="9">
    <location>
        <begin position="153"/>
        <end position="174"/>
    </location>
</feature>
<dbReference type="PANTHER" id="PTHR31585">
    <property type="entry name" value="FOLATE-BIOPTERIN TRANSPORTER 1, CHLOROPLASTIC"/>
    <property type="match status" value="1"/>
</dbReference>
<evidence type="ECO:0000256" key="1">
    <source>
        <dbReference type="ARBA" id="ARBA00004141"/>
    </source>
</evidence>
<dbReference type="InterPro" id="IPR036259">
    <property type="entry name" value="MFS_trans_sf"/>
</dbReference>
<name>A0AAV3NJE1_LITER</name>
<gene>
    <name evidence="10" type="ORF">LIER_01000</name>
</gene>
<feature type="transmembrane region" description="Helical" evidence="9">
    <location>
        <begin position="371"/>
        <end position="390"/>
    </location>
</feature>
<reference evidence="10 11" key="1">
    <citation type="submission" date="2024-01" db="EMBL/GenBank/DDBJ databases">
        <title>The complete chloroplast genome sequence of Lithospermum erythrorhizon: insights into the phylogenetic relationship among Boraginaceae species and the maternal lineages of purple gromwells.</title>
        <authorList>
            <person name="Okada T."/>
            <person name="Watanabe K."/>
        </authorList>
    </citation>
    <scope>NUCLEOTIDE SEQUENCE [LARGE SCALE GENOMIC DNA]</scope>
</reference>
<keyword evidence="11" id="KW-1185">Reference proteome</keyword>
<feature type="transmembrane region" description="Helical" evidence="9">
    <location>
        <begin position="54"/>
        <end position="76"/>
    </location>
</feature>
<keyword evidence="6 9" id="KW-0472">Membrane</keyword>
<feature type="transmembrane region" description="Helical" evidence="9">
    <location>
        <begin position="279"/>
        <end position="300"/>
    </location>
</feature>
<keyword evidence="4 9" id="KW-0812">Transmembrane</keyword>
<feature type="transmembrane region" description="Helical" evidence="9">
    <location>
        <begin position="195"/>
        <end position="217"/>
    </location>
</feature>
<evidence type="ECO:0000256" key="9">
    <source>
        <dbReference type="SAM" id="Phobius"/>
    </source>
</evidence>
<proteinExistence type="inferred from homology"/>